<comment type="similarity">
    <text evidence="2">Belongs to the GHMP kinase family. Homoserine kinase subfamily.</text>
</comment>
<protein>
    <recommendedName>
        <fullName evidence="4">Homoserine kinase</fullName>
        <ecNumber evidence="3">2.7.1.39</ecNumber>
    </recommendedName>
</protein>
<keyword evidence="10" id="KW-0067">ATP-binding</keyword>
<dbReference type="PANTHER" id="PTHR20861:SF1">
    <property type="entry name" value="HOMOSERINE KINASE"/>
    <property type="match status" value="1"/>
</dbReference>
<dbReference type="Gene3D" id="3.30.230.10">
    <property type="match status" value="1"/>
</dbReference>
<dbReference type="PROSITE" id="PS00627">
    <property type="entry name" value="GHMP_KINASES_ATP"/>
    <property type="match status" value="1"/>
</dbReference>
<dbReference type="PANTHER" id="PTHR20861">
    <property type="entry name" value="HOMOSERINE/4-DIPHOSPHOCYTIDYL-2-C-METHYL-D-ERYTHRITOL KINASE"/>
    <property type="match status" value="1"/>
</dbReference>
<dbReference type="EC" id="2.7.1.39" evidence="3"/>
<dbReference type="InterPro" id="IPR013750">
    <property type="entry name" value="GHMP_kinase_C_dom"/>
</dbReference>
<evidence type="ECO:0000256" key="3">
    <source>
        <dbReference type="ARBA" id="ARBA00012078"/>
    </source>
</evidence>
<dbReference type="InterPro" id="IPR014721">
    <property type="entry name" value="Ribsml_uS5_D2-typ_fold_subgr"/>
</dbReference>
<dbReference type="AlphaFoldDB" id="A0A382N3B3"/>
<dbReference type="GO" id="GO:0005524">
    <property type="term" value="F:ATP binding"/>
    <property type="evidence" value="ECO:0007669"/>
    <property type="project" value="UniProtKB-KW"/>
</dbReference>
<dbReference type="GO" id="GO:0004413">
    <property type="term" value="F:homoserine kinase activity"/>
    <property type="evidence" value="ECO:0007669"/>
    <property type="project" value="UniProtKB-EC"/>
</dbReference>
<evidence type="ECO:0000256" key="6">
    <source>
        <dbReference type="ARBA" id="ARBA00022679"/>
    </source>
</evidence>
<evidence type="ECO:0000259" key="11">
    <source>
        <dbReference type="Pfam" id="PF00288"/>
    </source>
</evidence>
<evidence type="ECO:0000313" key="13">
    <source>
        <dbReference type="EMBL" id="SVC55250.1"/>
    </source>
</evidence>
<evidence type="ECO:0000256" key="4">
    <source>
        <dbReference type="ARBA" id="ARBA00017858"/>
    </source>
</evidence>
<dbReference type="EMBL" id="UINC01097498">
    <property type="protein sequence ID" value="SVC55250.1"/>
    <property type="molecule type" value="Genomic_DNA"/>
</dbReference>
<evidence type="ECO:0000256" key="5">
    <source>
        <dbReference type="ARBA" id="ARBA00022605"/>
    </source>
</evidence>
<dbReference type="PIRSF" id="PIRSF000676">
    <property type="entry name" value="Homoser_kin"/>
    <property type="match status" value="1"/>
</dbReference>
<keyword evidence="6" id="KW-0808">Transferase</keyword>
<sequence>MPERIKVFAPASASNLGPGFDVLGLALEQPGDVVEAELSQTPGVKIVEVTGAESLTTDPERNVVGVAATAVLRRCDLGARVGVRLWLHKQMPLASGLGSSAASSVAGAAAVNHLLDGRLSQIELIRCALEGEALVSGTAHADNVAPSVLGGIVLIRSCDPLDVVSLPVPPALRIVVVHPHTIVETVTARRLVEERRFEIRQTVTNLGNIAALVSALYTGNLELFGRSIKDDLIEPIRAPLVPAFAQVKQAAASAGALGCSISGSGPSMFAFTASEETAHAVAGAMQAAFAGAGLTSKPYVGPVNTRGVTLLSAT</sequence>
<proteinExistence type="inferred from homology"/>
<feature type="non-terminal residue" evidence="13">
    <location>
        <position position="314"/>
    </location>
</feature>
<keyword evidence="5" id="KW-0028">Amino-acid biosynthesis</keyword>
<dbReference type="InterPro" id="IPR036554">
    <property type="entry name" value="GHMP_kinase_C_sf"/>
</dbReference>
<dbReference type="InterPro" id="IPR000870">
    <property type="entry name" value="Homoserine_kinase"/>
</dbReference>
<evidence type="ECO:0000256" key="7">
    <source>
        <dbReference type="ARBA" id="ARBA00022697"/>
    </source>
</evidence>
<keyword evidence="7" id="KW-0791">Threonine biosynthesis</keyword>
<comment type="pathway">
    <text evidence="1">Amino-acid biosynthesis; L-threonine biosynthesis; L-threonine from L-aspartate: step 4/5.</text>
</comment>
<keyword evidence="8" id="KW-0547">Nucleotide-binding</keyword>
<keyword evidence="9" id="KW-0418">Kinase</keyword>
<evidence type="ECO:0000256" key="8">
    <source>
        <dbReference type="ARBA" id="ARBA00022741"/>
    </source>
</evidence>
<dbReference type="InterPro" id="IPR006204">
    <property type="entry name" value="GHMP_kinase_N_dom"/>
</dbReference>
<evidence type="ECO:0000259" key="12">
    <source>
        <dbReference type="Pfam" id="PF08544"/>
    </source>
</evidence>
<dbReference type="PRINTS" id="PR00958">
    <property type="entry name" value="HOMSERKINASE"/>
</dbReference>
<dbReference type="SUPFAM" id="SSF54211">
    <property type="entry name" value="Ribosomal protein S5 domain 2-like"/>
    <property type="match status" value="1"/>
</dbReference>
<dbReference type="HAMAP" id="MF_00384">
    <property type="entry name" value="Homoser_kinase"/>
    <property type="match status" value="1"/>
</dbReference>
<dbReference type="SUPFAM" id="SSF55060">
    <property type="entry name" value="GHMP Kinase, C-terminal domain"/>
    <property type="match status" value="1"/>
</dbReference>
<reference evidence="13" key="1">
    <citation type="submission" date="2018-05" db="EMBL/GenBank/DDBJ databases">
        <authorList>
            <person name="Lanie J.A."/>
            <person name="Ng W.-L."/>
            <person name="Kazmierczak K.M."/>
            <person name="Andrzejewski T.M."/>
            <person name="Davidsen T.M."/>
            <person name="Wayne K.J."/>
            <person name="Tettelin H."/>
            <person name="Glass J.I."/>
            <person name="Rusch D."/>
            <person name="Podicherti R."/>
            <person name="Tsui H.-C.T."/>
            <person name="Winkler M.E."/>
        </authorList>
    </citation>
    <scope>NUCLEOTIDE SEQUENCE</scope>
</reference>
<dbReference type="GO" id="GO:0009088">
    <property type="term" value="P:threonine biosynthetic process"/>
    <property type="evidence" value="ECO:0007669"/>
    <property type="project" value="UniProtKB-UniPathway"/>
</dbReference>
<feature type="domain" description="GHMP kinase N-terminal" evidence="11">
    <location>
        <begin position="65"/>
        <end position="151"/>
    </location>
</feature>
<dbReference type="UniPathway" id="UPA00050">
    <property type="reaction ID" value="UER00064"/>
</dbReference>
<dbReference type="Pfam" id="PF08544">
    <property type="entry name" value="GHMP_kinases_C"/>
    <property type="match status" value="1"/>
</dbReference>
<evidence type="ECO:0000256" key="10">
    <source>
        <dbReference type="ARBA" id="ARBA00022840"/>
    </source>
</evidence>
<dbReference type="InterPro" id="IPR006203">
    <property type="entry name" value="GHMP_knse_ATP-bd_CS"/>
</dbReference>
<organism evidence="13">
    <name type="scientific">marine metagenome</name>
    <dbReference type="NCBI Taxonomy" id="408172"/>
    <lineage>
        <taxon>unclassified sequences</taxon>
        <taxon>metagenomes</taxon>
        <taxon>ecological metagenomes</taxon>
    </lineage>
</organism>
<dbReference type="Gene3D" id="3.30.70.890">
    <property type="entry name" value="GHMP kinase, C-terminal domain"/>
    <property type="match status" value="1"/>
</dbReference>
<dbReference type="InterPro" id="IPR020568">
    <property type="entry name" value="Ribosomal_Su5_D2-typ_SF"/>
</dbReference>
<evidence type="ECO:0000256" key="9">
    <source>
        <dbReference type="ARBA" id="ARBA00022777"/>
    </source>
</evidence>
<gene>
    <name evidence="13" type="ORF">METZ01_LOCUS308104</name>
</gene>
<evidence type="ECO:0000256" key="1">
    <source>
        <dbReference type="ARBA" id="ARBA00005015"/>
    </source>
</evidence>
<dbReference type="NCBIfam" id="TIGR00191">
    <property type="entry name" value="thrB"/>
    <property type="match status" value="1"/>
</dbReference>
<dbReference type="NCBIfam" id="NF002288">
    <property type="entry name" value="PRK01212.1-4"/>
    <property type="match status" value="1"/>
</dbReference>
<name>A0A382N3B3_9ZZZZ</name>
<accession>A0A382N3B3</accession>
<evidence type="ECO:0000256" key="2">
    <source>
        <dbReference type="ARBA" id="ARBA00007370"/>
    </source>
</evidence>
<dbReference type="Pfam" id="PF00288">
    <property type="entry name" value="GHMP_kinases_N"/>
    <property type="match status" value="1"/>
</dbReference>
<feature type="domain" description="GHMP kinase C-terminal" evidence="12">
    <location>
        <begin position="213"/>
        <end position="290"/>
    </location>
</feature>